<dbReference type="EMBL" id="GBRH01229224">
    <property type="protein sequence ID" value="JAD68671.1"/>
    <property type="molecule type" value="Transcribed_RNA"/>
</dbReference>
<evidence type="ECO:0000313" key="1">
    <source>
        <dbReference type="EMBL" id="JAD68671.1"/>
    </source>
</evidence>
<dbReference type="AlphaFoldDB" id="A0A0A9BZE5"/>
<proteinExistence type="predicted"/>
<accession>A0A0A9BZE5</accession>
<sequence>MPSHMSPASTGRRQESLHNFAVRWDSQPLPKNHPAQYGCRLVVVPPPTGLRPSFHRITSLHTALPSVSPQG</sequence>
<reference evidence="1" key="1">
    <citation type="submission" date="2014-09" db="EMBL/GenBank/DDBJ databases">
        <authorList>
            <person name="Magalhaes I.L.F."/>
            <person name="Oliveira U."/>
            <person name="Santos F.R."/>
            <person name="Vidigal T.H.D.A."/>
            <person name="Brescovit A.D."/>
            <person name="Santos A.J."/>
        </authorList>
    </citation>
    <scope>NUCLEOTIDE SEQUENCE</scope>
    <source>
        <tissue evidence="1">Shoot tissue taken approximately 20 cm above the soil surface</tissue>
    </source>
</reference>
<reference evidence="1" key="2">
    <citation type="journal article" date="2015" name="Data Brief">
        <title>Shoot transcriptome of the giant reed, Arundo donax.</title>
        <authorList>
            <person name="Barrero R.A."/>
            <person name="Guerrero F.D."/>
            <person name="Moolhuijzen P."/>
            <person name="Goolsby J.A."/>
            <person name="Tidwell J."/>
            <person name="Bellgard S.E."/>
            <person name="Bellgard M.I."/>
        </authorList>
    </citation>
    <scope>NUCLEOTIDE SEQUENCE</scope>
    <source>
        <tissue evidence="1">Shoot tissue taken approximately 20 cm above the soil surface</tissue>
    </source>
</reference>
<organism evidence="1">
    <name type="scientific">Arundo donax</name>
    <name type="common">Giant reed</name>
    <name type="synonym">Donax arundinaceus</name>
    <dbReference type="NCBI Taxonomy" id="35708"/>
    <lineage>
        <taxon>Eukaryota</taxon>
        <taxon>Viridiplantae</taxon>
        <taxon>Streptophyta</taxon>
        <taxon>Embryophyta</taxon>
        <taxon>Tracheophyta</taxon>
        <taxon>Spermatophyta</taxon>
        <taxon>Magnoliopsida</taxon>
        <taxon>Liliopsida</taxon>
        <taxon>Poales</taxon>
        <taxon>Poaceae</taxon>
        <taxon>PACMAD clade</taxon>
        <taxon>Arundinoideae</taxon>
        <taxon>Arundineae</taxon>
        <taxon>Arundo</taxon>
    </lineage>
</organism>
<name>A0A0A9BZE5_ARUDO</name>
<protein>
    <submittedName>
        <fullName evidence="1">Uncharacterized protein</fullName>
    </submittedName>
</protein>